<gene>
    <name evidence="1" type="ORF">J9309_09660</name>
</gene>
<organism evidence="1 2">
    <name type="scientific">Faecalibacter bovis</name>
    <dbReference type="NCBI Taxonomy" id="2898187"/>
    <lineage>
        <taxon>Bacteria</taxon>
        <taxon>Pseudomonadati</taxon>
        <taxon>Bacteroidota</taxon>
        <taxon>Flavobacteriia</taxon>
        <taxon>Flavobacteriales</taxon>
        <taxon>Weeksellaceae</taxon>
        <taxon>Faecalibacter</taxon>
    </lineage>
</organism>
<accession>A0ABX7XAY2</accession>
<reference evidence="1 2" key="1">
    <citation type="journal article" date="2021" name="Int. J. Syst. Evol. Microbiol.">
        <title>Faecalibacter bovis sp. nov., isolated from cow faeces.</title>
        <authorList>
            <person name="Li F."/>
            <person name="Zhao W."/>
            <person name="Hong Q."/>
            <person name="Shao Q."/>
            <person name="Song J."/>
            <person name="Yang S."/>
        </authorList>
    </citation>
    <scope>NUCLEOTIDE SEQUENCE [LARGE SCALE GENOMIC DNA]</scope>
    <source>
        <strain evidence="1 2">ZY171143</strain>
    </source>
</reference>
<proteinExistence type="predicted"/>
<dbReference type="Proteomes" id="UP000672011">
    <property type="component" value="Chromosome"/>
</dbReference>
<sequence>MENNFIYQIAKDLKSYHSKVLRVENSDGFLKRKDIIAALKNFGIDVVCGSNLELRIQYELRNEEEYCVLISDDNNGFLPDIIANSSALIWSLEHYFNFLHVPSIKDLDSKLLNKLFKQEVFVPLNKADTIKLIEKLRSESLIENEDEQENQLVEIIKETLADTPINWNTIARDIAELIKRTIKKGTLNKYAELITEVNESFQVELEVNYKHIKNSSAVKKPKIVSKVLDHLAFNYIKDKIALIVVDGLAYWQYVLLKEKLDVEAAEQTIYSWIPSITQLSRQAIFRGSNPLVEYKQAPANERKMWENYWISKGIPKHQITYFHSESLEENNLNYSKIAVVYKELDDKMHSSDDYKDLYDLTMNWIEKTSLFNDIELLIKNNFKVFLTTDHGNIEAKSWRSLVGKEKLGTNKSGSRSERHIEYTDTWLKDELFNNNPELINFVVSEENALYFKNNLSFSNKDTLVTHGGAHVLEVLIPFIEIKNNEE</sequence>
<evidence type="ECO:0000313" key="1">
    <source>
        <dbReference type="EMBL" id="QTV05054.1"/>
    </source>
</evidence>
<evidence type="ECO:0000313" key="2">
    <source>
        <dbReference type="Proteomes" id="UP000672011"/>
    </source>
</evidence>
<reference evidence="2" key="2">
    <citation type="submission" date="2021-04" db="EMBL/GenBank/DDBJ databases">
        <title>Taxonomy of Flavobacteriaceae bacterium ZY171143.</title>
        <authorList>
            <person name="Li F."/>
        </authorList>
    </citation>
    <scope>NUCLEOTIDE SEQUENCE [LARGE SCALE GENOMIC DNA]</scope>
    <source>
        <strain evidence="2">ZY171143</strain>
    </source>
</reference>
<protein>
    <submittedName>
        <fullName evidence="1">PglZ domain-containing protein</fullName>
    </submittedName>
</protein>
<keyword evidence="2" id="KW-1185">Reference proteome</keyword>
<dbReference type="Pfam" id="PF08665">
    <property type="entry name" value="PglZ"/>
    <property type="match status" value="1"/>
</dbReference>
<dbReference type="RefSeq" id="WP_230475685.1">
    <property type="nucleotide sequence ID" value="NZ_CP072842.1"/>
</dbReference>
<dbReference type="EMBL" id="CP072842">
    <property type="protein sequence ID" value="QTV05054.1"/>
    <property type="molecule type" value="Genomic_DNA"/>
</dbReference>
<name>A0ABX7XAY2_9FLAO</name>